<dbReference type="EMBL" id="GBRH01182226">
    <property type="protein sequence ID" value="JAE15670.1"/>
    <property type="molecule type" value="Transcribed_RNA"/>
</dbReference>
<evidence type="ECO:0000256" key="1">
    <source>
        <dbReference type="SAM" id="MobiDB-lite"/>
    </source>
</evidence>
<dbReference type="AlphaFoldDB" id="A0A0A9FS36"/>
<evidence type="ECO:0000313" key="2">
    <source>
        <dbReference type="EMBL" id="JAE15670.1"/>
    </source>
</evidence>
<proteinExistence type="predicted"/>
<accession>A0A0A9FS36</accession>
<feature type="region of interest" description="Disordered" evidence="1">
    <location>
        <begin position="1"/>
        <end position="21"/>
    </location>
</feature>
<sequence>MMLSAWPLSSSSSPCESWWWR</sequence>
<reference evidence="2" key="1">
    <citation type="submission" date="2014-09" db="EMBL/GenBank/DDBJ databases">
        <authorList>
            <person name="Magalhaes I.L.F."/>
            <person name="Oliveira U."/>
            <person name="Santos F.R."/>
            <person name="Vidigal T.H.D.A."/>
            <person name="Brescovit A.D."/>
            <person name="Santos A.J."/>
        </authorList>
    </citation>
    <scope>NUCLEOTIDE SEQUENCE</scope>
    <source>
        <tissue evidence="2">Shoot tissue taken approximately 20 cm above the soil surface</tissue>
    </source>
</reference>
<organism evidence="2">
    <name type="scientific">Arundo donax</name>
    <name type="common">Giant reed</name>
    <name type="synonym">Donax arundinaceus</name>
    <dbReference type="NCBI Taxonomy" id="35708"/>
    <lineage>
        <taxon>Eukaryota</taxon>
        <taxon>Viridiplantae</taxon>
        <taxon>Streptophyta</taxon>
        <taxon>Embryophyta</taxon>
        <taxon>Tracheophyta</taxon>
        <taxon>Spermatophyta</taxon>
        <taxon>Magnoliopsida</taxon>
        <taxon>Liliopsida</taxon>
        <taxon>Poales</taxon>
        <taxon>Poaceae</taxon>
        <taxon>PACMAD clade</taxon>
        <taxon>Arundinoideae</taxon>
        <taxon>Arundineae</taxon>
        <taxon>Arundo</taxon>
    </lineage>
</organism>
<reference evidence="2" key="2">
    <citation type="journal article" date="2015" name="Data Brief">
        <title>Shoot transcriptome of the giant reed, Arundo donax.</title>
        <authorList>
            <person name="Barrero R.A."/>
            <person name="Guerrero F.D."/>
            <person name="Moolhuijzen P."/>
            <person name="Goolsby J.A."/>
            <person name="Tidwell J."/>
            <person name="Bellgard S.E."/>
            <person name="Bellgard M.I."/>
        </authorList>
    </citation>
    <scope>NUCLEOTIDE SEQUENCE</scope>
    <source>
        <tissue evidence="2">Shoot tissue taken approximately 20 cm above the soil surface</tissue>
    </source>
</reference>
<name>A0A0A9FS36_ARUDO</name>
<protein>
    <submittedName>
        <fullName evidence="2">Uncharacterized protein</fullName>
    </submittedName>
</protein>